<feature type="compositionally biased region" description="Low complexity" evidence="2">
    <location>
        <begin position="1568"/>
        <end position="1580"/>
    </location>
</feature>
<feature type="domain" description="PLAT" evidence="3">
    <location>
        <begin position="1078"/>
        <end position="1197"/>
    </location>
</feature>
<evidence type="ECO:0000313" key="6">
    <source>
        <dbReference type="WBParaSite" id="maker-uti_cns_0016428-snap-gene-0.3-mRNA-1"/>
    </source>
</evidence>
<feature type="region of interest" description="Disordered" evidence="2">
    <location>
        <begin position="1560"/>
        <end position="1608"/>
    </location>
</feature>
<feature type="region of interest" description="Disordered" evidence="2">
    <location>
        <begin position="1485"/>
        <end position="1524"/>
    </location>
</feature>
<sequence length="1720" mass="188504">LDGDAAHRAALDSLHQVGDEAGDFVAQPFRRDDGDLLADALVNVEIVAQPGVILLDDHARRFLHGFSANSAHDWMLLKDPLYRPPKRKPKHFFRALRDDATQVRFARAFVDALDGKKEADYPEICTAVQSAAEWTLPLVKPLQKGRPVWEVDPEVQSARLRLEQLRRAGRTAEVDEAEAALAAAYEQGQQAAVEETIRTVTTAGHDGKRRAVWSAVNALTGRKSRTSLNLPGDTAEARRNELRDFFGAIVNAPPPVLQAEMPLPPEVALPKEEDFDVSPITLDEVVLQAKKSPGGRAAGPDEIPVEALRVLPVARAVAGVMNRVLDGGAAPTEWTTAHMIPIPKKPGTTRKEEHRGISLMSCAAKLFNKILLTRLQPVLDPFLRHEQNGFRPHRGTATQILALRRTIEEARTRQATLICVFVDFRKAFDSVARGALVPVLRAYHVPQRLVSAVMALYQDTQAAVVTPDGLSDPFSTTSGVLQGDTLAPFLFVLVLDWVLRTALPSDADGFMLCRRTSSRHPEKRLSLLGYADDLALLASTADGAQRMLDSLVAIAATVGLVVNTDKTEVLTVPAELPANITCRGADGHAAPLPRCTRFTYLGGLVPSVQEDLARRRGLAWAAFRSVRVVLQSAALPDRLRSRLFQAVVETVLTYNAETWTLTETLEKRLDAAHSSLLRAAFGISYPEVVSNAALYRRAGLRPPSETIRRRRLQLAGHVIRAETYCPEPVQDVLLLTLRGPWRRGQARTRRYVDCLLADAGVIGQTNAAAAFREQARRRTHSNLAGSMSKEIVRAVSRQLDHYLRVQRLEDSFDLSGAGQPIVNHPKLRELTLINTLSRHDRPLKHEFSSSQMRVKLRHMHPREDQEGGRAGSSGRRRPTKLERSYTRQLESYLSPPRPRPRSAAASFAAGGHGGGSGGLGCPPVPLRSAPPIPCSRRERRQLVRRSGKILGYLASPHRDKNGGGASAGADRAEDARPLNEMIEERVQREVRRGRRSRRHRRASSADGHDSSLPPSQKLASPEPPQEAGASKREAKRSPRSEPQVVYPLRTYSVTSCQGTQTSSEYDQSAGPAPGPRCHAYILYVTTGDRIGAGTNAAVSAVLYGELGSSGLRPIPLANSLTHKRPFRRGRTDKFVLENLPDLGGLRRLRVGHASDALNHWYLHSATVVCPSGNRWFFPCRQWLSDKSPDGLSTRTLNRRRRRRRQRGQASSEATPTAATKSSASSGRRPPASMESSSSVASTATKSSKSSVAQPAAVKHSRWRGGVGGGGFVGSDGDSDNSGDSDTLEESSASSTGRISPDASHLLLDVGGCWLQRHAKYTMSDEMVRAVARSLDLYLRVRRLEEGFDLSSVGAVGVTGGGGGGYGSVISSRRLHDKPVKMQFRNPLTRCQVESMSGALSGQPANDSTEKSKTSSSSRSRSAVRLRHRLDIVEATTALTTPRRTRGRVHHRQRQRMSTRGGDDSDDENQRNRLIDNASAILDLLAPPARPGAEHRAEHRGRRVDRDAETREEDSEQEENDKEGQKLLNSRRRLINDGCISEAEIQLLQFQSGQSNSKASGFSPFLFTNQSSNSEQQQQQQLPQPTAPSELDRPSKRRSGAVAAQSRTVGAGRSVELPDAVVSGVGVAFVPIRLEQRRNSRSRVRPQLQAQPISRGGRRIFGSTANQGKMDETAEKFCFTDPAVGASAPSLFLQRLVELSALQAETVRHEKMKANKRKLRS</sequence>
<feature type="compositionally biased region" description="Acidic residues" evidence="2">
    <location>
        <begin position="1509"/>
        <end position="1520"/>
    </location>
</feature>
<evidence type="ECO:0000256" key="2">
    <source>
        <dbReference type="SAM" id="MobiDB-lite"/>
    </source>
</evidence>
<dbReference type="InterPro" id="IPR043502">
    <property type="entry name" value="DNA/RNA_pol_sf"/>
</dbReference>
<feature type="region of interest" description="Disordered" evidence="2">
    <location>
        <begin position="949"/>
        <end position="1048"/>
    </location>
</feature>
<dbReference type="Proteomes" id="UP000095280">
    <property type="component" value="Unplaced"/>
</dbReference>
<feature type="compositionally biased region" description="Polar residues" evidence="2">
    <location>
        <begin position="1394"/>
        <end position="1406"/>
    </location>
</feature>
<feature type="compositionally biased region" description="Low complexity" evidence="2">
    <location>
        <begin position="1209"/>
        <end position="1251"/>
    </location>
</feature>
<dbReference type="Pfam" id="PF00078">
    <property type="entry name" value="RVT_1"/>
    <property type="match status" value="1"/>
</dbReference>
<evidence type="ECO:0000313" key="5">
    <source>
        <dbReference type="Proteomes" id="UP000095280"/>
    </source>
</evidence>
<feature type="compositionally biased region" description="Acidic residues" evidence="2">
    <location>
        <begin position="1276"/>
        <end position="1288"/>
    </location>
</feature>
<feature type="compositionally biased region" description="Basic residues" evidence="2">
    <location>
        <begin position="991"/>
        <end position="1002"/>
    </location>
</feature>
<organism evidence="5 6">
    <name type="scientific">Macrostomum lignano</name>
    <dbReference type="NCBI Taxonomy" id="282301"/>
    <lineage>
        <taxon>Eukaryota</taxon>
        <taxon>Metazoa</taxon>
        <taxon>Spiralia</taxon>
        <taxon>Lophotrochozoa</taxon>
        <taxon>Platyhelminthes</taxon>
        <taxon>Rhabditophora</taxon>
        <taxon>Macrostomorpha</taxon>
        <taxon>Macrostomida</taxon>
        <taxon>Macrostomidae</taxon>
        <taxon>Macrostomum</taxon>
    </lineage>
</organism>
<feature type="domain" description="Reverse transcriptase" evidence="4">
    <location>
        <begin position="323"/>
        <end position="605"/>
    </location>
</feature>
<proteinExistence type="predicted"/>
<comment type="caution">
    <text evidence="1">Lacks conserved residue(s) required for the propagation of feature annotation.</text>
</comment>
<feature type="compositionally biased region" description="Gly residues" evidence="2">
    <location>
        <begin position="1264"/>
        <end position="1273"/>
    </location>
</feature>
<dbReference type="InterPro" id="IPR001024">
    <property type="entry name" value="PLAT/LH2_dom"/>
</dbReference>
<dbReference type="PROSITE" id="PS50095">
    <property type="entry name" value="PLAT"/>
    <property type="match status" value="1"/>
</dbReference>
<dbReference type="SUPFAM" id="SSF56672">
    <property type="entry name" value="DNA/RNA polymerases"/>
    <property type="match status" value="1"/>
</dbReference>
<dbReference type="PANTHER" id="PTHR47027:SF27">
    <property type="entry name" value="REVERSE TRANSCRIPTASE DOMAIN-CONTAINING PROTEIN"/>
    <property type="match status" value="1"/>
</dbReference>
<feature type="compositionally biased region" description="Basic and acidic residues" evidence="2">
    <location>
        <begin position="970"/>
        <end position="990"/>
    </location>
</feature>
<dbReference type="InterPro" id="IPR000477">
    <property type="entry name" value="RT_dom"/>
</dbReference>
<feature type="compositionally biased region" description="Basic residues" evidence="2">
    <location>
        <begin position="1442"/>
        <end position="1456"/>
    </location>
</feature>
<protein>
    <submittedName>
        <fullName evidence="6">Reverse transcriptase domain-containing protein</fullName>
    </submittedName>
</protein>
<dbReference type="Pfam" id="PF01477">
    <property type="entry name" value="PLAT"/>
    <property type="match status" value="1"/>
</dbReference>
<name>A0A1I8ITM4_9PLAT</name>
<feature type="region of interest" description="Disordered" evidence="2">
    <location>
        <begin position="842"/>
        <end position="924"/>
    </location>
</feature>
<feature type="compositionally biased region" description="Gly residues" evidence="2">
    <location>
        <begin position="910"/>
        <end position="920"/>
    </location>
</feature>
<dbReference type="PROSITE" id="PS50878">
    <property type="entry name" value="RT_POL"/>
    <property type="match status" value="1"/>
</dbReference>
<keyword evidence="5" id="KW-1185">Reference proteome</keyword>
<dbReference type="InterPro" id="IPR036392">
    <property type="entry name" value="PLAT/LH2_dom_sf"/>
</dbReference>
<dbReference type="PANTHER" id="PTHR47027">
    <property type="entry name" value="REVERSE TRANSCRIPTASE DOMAIN-CONTAINING PROTEIN"/>
    <property type="match status" value="1"/>
</dbReference>
<feature type="compositionally biased region" description="Basic and acidic residues" evidence="2">
    <location>
        <begin position="1029"/>
        <end position="1039"/>
    </location>
</feature>
<feature type="region of interest" description="Disordered" evidence="2">
    <location>
        <begin position="1188"/>
        <end position="1300"/>
    </location>
</feature>
<feature type="region of interest" description="Disordered" evidence="2">
    <location>
        <begin position="1394"/>
        <end position="1469"/>
    </location>
</feature>
<evidence type="ECO:0000259" key="4">
    <source>
        <dbReference type="PROSITE" id="PS50878"/>
    </source>
</evidence>
<accession>A0A1I8ITM4</accession>
<dbReference type="WBParaSite" id="maker-uti_cns_0016428-snap-gene-0.3-mRNA-1">
    <property type="protein sequence ID" value="maker-uti_cns_0016428-snap-gene-0.3-mRNA-1"/>
    <property type="gene ID" value="maker-uti_cns_0016428-snap-gene-0.3"/>
</dbReference>
<dbReference type="SUPFAM" id="SSF49723">
    <property type="entry name" value="Lipase/lipooxygenase domain (PLAT/LH2 domain)"/>
    <property type="match status" value="1"/>
</dbReference>
<dbReference type="CDD" id="cd01650">
    <property type="entry name" value="RT_nLTR_like"/>
    <property type="match status" value="1"/>
</dbReference>
<evidence type="ECO:0000256" key="1">
    <source>
        <dbReference type="PROSITE-ProRule" id="PRU00152"/>
    </source>
</evidence>
<feature type="compositionally biased region" description="Basic residues" evidence="2">
    <location>
        <begin position="1196"/>
        <end position="1206"/>
    </location>
</feature>
<reference evidence="6" key="1">
    <citation type="submission" date="2016-11" db="UniProtKB">
        <authorList>
            <consortium name="WormBaseParasite"/>
        </authorList>
    </citation>
    <scope>IDENTIFICATION</scope>
</reference>
<dbReference type="Gene3D" id="2.60.60.20">
    <property type="entry name" value="PLAT/LH2 domain"/>
    <property type="match status" value="1"/>
</dbReference>
<evidence type="ECO:0000259" key="3">
    <source>
        <dbReference type="PROSITE" id="PS50095"/>
    </source>
</evidence>